<evidence type="ECO:0000256" key="3">
    <source>
        <dbReference type="ARBA" id="ARBA00022692"/>
    </source>
</evidence>
<dbReference type="AlphaFoldDB" id="A0AAN8PXN6"/>
<feature type="transmembrane region" description="Helical" evidence="7">
    <location>
        <begin position="142"/>
        <end position="164"/>
    </location>
</feature>
<gene>
    <name evidence="8" type="ORF">SNE40_005613</name>
</gene>
<keyword evidence="4 7" id="KW-1133">Transmembrane helix</keyword>
<feature type="transmembrane region" description="Helical" evidence="7">
    <location>
        <begin position="100"/>
        <end position="121"/>
    </location>
</feature>
<keyword evidence="3 7" id="KW-0812">Transmembrane</keyword>
<name>A0AAN8PXN6_PATCE</name>
<reference evidence="8 9" key="1">
    <citation type="submission" date="2024-01" db="EMBL/GenBank/DDBJ databases">
        <title>The genome of the rayed Mediterranean limpet Patella caerulea (Linnaeus, 1758).</title>
        <authorList>
            <person name="Anh-Thu Weber A."/>
            <person name="Halstead-Nussloch G."/>
        </authorList>
    </citation>
    <scope>NUCLEOTIDE SEQUENCE [LARGE SCALE GENOMIC DNA]</scope>
    <source>
        <strain evidence="8">AATW-2023a</strain>
        <tissue evidence="8">Whole specimen</tissue>
    </source>
</reference>
<evidence type="ECO:0000256" key="6">
    <source>
        <dbReference type="SAM" id="MobiDB-lite"/>
    </source>
</evidence>
<evidence type="ECO:0000256" key="4">
    <source>
        <dbReference type="ARBA" id="ARBA00022989"/>
    </source>
</evidence>
<evidence type="ECO:0000256" key="7">
    <source>
        <dbReference type="SAM" id="Phobius"/>
    </source>
</evidence>
<evidence type="ECO:0000313" key="9">
    <source>
        <dbReference type="Proteomes" id="UP001347796"/>
    </source>
</evidence>
<sequence>MSRMDDINHQSERQPLHKNGTEEGNHHQEGTDGDHVSVSLIQHGRLTDRNGQGTYTGDTLFQNTAENPYRDTTESDPNLQRIPSTDLVPRPWQSFRQVLIISYVSCICCIITGFIAVRYSQTARRHQNKGLMGMAQKDIKKAVMFIYVSFAIGLFLIVFIPIIAVCSSEAGC</sequence>
<evidence type="ECO:0000256" key="1">
    <source>
        <dbReference type="ARBA" id="ARBA00004370"/>
    </source>
</evidence>
<evidence type="ECO:0000256" key="2">
    <source>
        <dbReference type="ARBA" id="ARBA00006843"/>
    </source>
</evidence>
<comment type="similarity">
    <text evidence="2">Belongs to the CD225/Dispanin family.</text>
</comment>
<evidence type="ECO:0000256" key="5">
    <source>
        <dbReference type="ARBA" id="ARBA00023136"/>
    </source>
</evidence>
<feature type="compositionally biased region" description="Polar residues" evidence="6">
    <location>
        <begin position="49"/>
        <end position="66"/>
    </location>
</feature>
<keyword evidence="5 7" id="KW-0472">Membrane</keyword>
<dbReference type="EMBL" id="JAZGQO010000004">
    <property type="protein sequence ID" value="KAK6187633.1"/>
    <property type="molecule type" value="Genomic_DNA"/>
</dbReference>
<proteinExistence type="inferred from homology"/>
<feature type="region of interest" description="Disordered" evidence="6">
    <location>
        <begin position="47"/>
        <end position="82"/>
    </location>
</feature>
<comment type="subcellular location">
    <subcellularLocation>
        <location evidence="1">Membrane</location>
    </subcellularLocation>
</comment>
<keyword evidence="9" id="KW-1185">Reference proteome</keyword>
<accession>A0AAN8PXN6</accession>
<feature type="region of interest" description="Disordered" evidence="6">
    <location>
        <begin position="1"/>
        <end position="34"/>
    </location>
</feature>
<dbReference type="Proteomes" id="UP001347796">
    <property type="component" value="Unassembled WGS sequence"/>
</dbReference>
<organism evidence="8 9">
    <name type="scientific">Patella caerulea</name>
    <name type="common">Rayed Mediterranean limpet</name>
    <dbReference type="NCBI Taxonomy" id="87958"/>
    <lineage>
        <taxon>Eukaryota</taxon>
        <taxon>Metazoa</taxon>
        <taxon>Spiralia</taxon>
        <taxon>Lophotrochozoa</taxon>
        <taxon>Mollusca</taxon>
        <taxon>Gastropoda</taxon>
        <taxon>Patellogastropoda</taxon>
        <taxon>Patelloidea</taxon>
        <taxon>Patellidae</taxon>
        <taxon>Patella</taxon>
    </lineage>
</organism>
<evidence type="ECO:0000313" key="8">
    <source>
        <dbReference type="EMBL" id="KAK6187633.1"/>
    </source>
</evidence>
<comment type="caution">
    <text evidence="8">The sequence shown here is derived from an EMBL/GenBank/DDBJ whole genome shotgun (WGS) entry which is preliminary data.</text>
</comment>
<dbReference type="Pfam" id="PF04505">
    <property type="entry name" value="CD225"/>
    <property type="match status" value="1"/>
</dbReference>
<protein>
    <submittedName>
        <fullName evidence="8">Uncharacterized protein</fullName>
    </submittedName>
</protein>
<dbReference type="InterPro" id="IPR007593">
    <property type="entry name" value="CD225/Dispanin_fam"/>
</dbReference>
<dbReference type="GO" id="GO:0016020">
    <property type="term" value="C:membrane"/>
    <property type="evidence" value="ECO:0007669"/>
    <property type="project" value="UniProtKB-SubCell"/>
</dbReference>